<feature type="compositionally biased region" description="Acidic residues" evidence="2">
    <location>
        <begin position="520"/>
        <end position="544"/>
    </location>
</feature>
<dbReference type="Gene3D" id="1.25.40.10">
    <property type="entry name" value="Tetratricopeptide repeat domain"/>
    <property type="match status" value="1"/>
</dbReference>
<dbReference type="Pfam" id="PF00515">
    <property type="entry name" value="TPR_1"/>
    <property type="match status" value="1"/>
</dbReference>
<reference evidence="6" key="1">
    <citation type="submission" date="2017-04" db="EMBL/GenBank/DDBJ databases">
        <authorList>
            <person name="Varghese N."/>
            <person name="Submissions S."/>
        </authorList>
    </citation>
    <scope>NUCLEOTIDE SEQUENCE [LARGE SCALE GENOMIC DNA]</scope>
</reference>
<dbReference type="AlphaFoldDB" id="A0A1Y6ELB3"/>
<proteinExistence type="predicted"/>
<dbReference type="PANTHER" id="PTHR22550:SF14">
    <property type="entry name" value="VWFA DOMAIN-CONTAINING PROTEIN"/>
    <property type="match status" value="1"/>
</dbReference>
<dbReference type="InterPro" id="IPR050768">
    <property type="entry name" value="UPF0353/GerABKA_families"/>
</dbReference>
<evidence type="ECO:0000313" key="6">
    <source>
        <dbReference type="Proteomes" id="UP000194450"/>
    </source>
</evidence>
<keyword evidence="6" id="KW-1185">Reference proteome</keyword>
<keyword evidence="3" id="KW-0472">Membrane</keyword>
<feature type="region of interest" description="Disordered" evidence="2">
    <location>
        <begin position="464"/>
        <end position="590"/>
    </location>
</feature>
<evidence type="ECO:0000256" key="1">
    <source>
        <dbReference type="PROSITE-ProRule" id="PRU00339"/>
    </source>
</evidence>
<evidence type="ECO:0000313" key="5">
    <source>
        <dbReference type="EMBL" id="SMQ63424.1"/>
    </source>
</evidence>
<organism evidence="5 6">
    <name type="scientific">Pseudidiomarina planktonica</name>
    <dbReference type="NCBI Taxonomy" id="1323738"/>
    <lineage>
        <taxon>Bacteria</taxon>
        <taxon>Pseudomonadati</taxon>
        <taxon>Pseudomonadota</taxon>
        <taxon>Gammaproteobacteria</taxon>
        <taxon>Alteromonadales</taxon>
        <taxon>Idiomarinaceae</taxon>
        <taxon>Pseudidiomarina</taxon>
    </lineage>
</organism>
<dbReference type="InterPro" id="IPR011990">
    <property type="entry name" value="TPR-like_helical_dom_sf"/>
</dbReference>
<gene>
    <name evidence="5" type="ORF">SAMN06297229_0857</name>
</gene>
<dbReference type="PROSITE" id="PS50005">
    <property type="entry name" value="TPR"/>
    <property type="match status" value="1"/>
</dbReference>
<dbReference type="OrthoDB" id="9807628at2"/>
<accession>A0A1Y6ELB3</accession>
<dbReference type="Gene3D" id="3.40.50.410">
    <property type="entry name" value="von Willebrand factor, type A domain"/>
    <property type="match status" value="1"/>
</dbReference>
<feature type="compositionally biased region" description="Low complexity" evidence="2">
    <location>
        <begin position="501"/>
        <end position="519"/>
    </location>
</feature>
<dbReference type="SUPFAM" id="SSF48452">
    <property type="entry name" value="TPR-like"/>
    <property type="match status" value="1"/>
</dbReference>
<keyword evidence="1" id="KW-0802">TPR repeat</keyword>
<feature type="compositionally biased region" description="Low complexity" evidence="2">
    <location>
        <begin position="545"/>
        <end position="566"/>
    </location>
</feature>
<dbReference type="RefSeq" id="WP_086434002.1">
    <property type="nucleotide sequence ID" value="NZ_FXWH01000001.1"/>
</dbReference>
<dbReference type="SMART" id="SM00028">
    <property type="entry name" value="TPR"/>
    <property type="match status" value="1"/>
</dbReference>
<sequence length="619" mass="70024">MSDFHLLRPHWLWLLVVLLPILWAWWRHRQQRYGHYSWLASHLAKPLLKLPKQQQRGTGWLQLAFAVLISSFALAGPTWERLPQPVYQLNAGQVIILDMSLSTRATDVSPDRLTQLRYKARDLLSSRLDGETGLVAYAGDAFVISPLTSDKNNLLNLIPALSPEIMPEQGNYPQVAFARADEMLRNAGYPTGDIFWLTDGVESRDFTELTNQLRQLGHRVSTLAVGTREGAPIRQTDGTLLRDASGQVVVPRLYPDRLRQLTELTGGVFTRLTVDNQDIEQLLSLPPLSRVEQDSDGAPLQQGDQWLDRGPWLALLLLPLALLHWRRNGMLGAALLPVGGLSLLLSASMFSGQAQAQAQEESFSWWLTAEQQAQQALEQQQYERAAALSNDPLRRGTANYRAGNYEEALTDFAQVGDATGYYNQGNSLMQLENYQGAINAYQEALRQQPDLPQAQANLELAKRQLEKQKQEQEQQQSQDGEQNQNSQNSQGKQGEQDADGEQQQSESDQQEQDSGSESNQEQEPEAQDSQEQQDETGQTEEQQEEQQQADAGDGEEQAQQQAIEQATDGDLDAEQQREFEQMLKRLPDDPALLLRQKMRLEYQKRQQQQRRPEGVQQQW</sequence>
<dbReference type="InterPro" id="IPR036465">
    <property type="entry name" value="vWFA_dom_sf"/>
</dbReference>
<keyword evidence="3" id="KW-0812">Transmembrane</keyword>
<dbReference type="Pfam" id="PF13519">
    <property type="entry name" value="VWA_2"/>
    <property type="match status" value="1"/>
</dbReference>
<dbReference type="SUPFAM" id="SSF53300">
    <property type="entry name" value="vWA-like"/>
    <property type="match status" value="1"/>
</dbReference>
<dbReference type="PROSITE" id="PS50293">
    <property type="entry name" value="TPR_REGION"/>
    <property type="match status" value="1"/>
</dbReference>
<dbReference type="EMBL" id="FXWH01000001">
    <property type="protein sequence ID" value="SMQ63424.1"/>
    <property type="molecule type" value="Genomic_DNA"/>
</dbReference>
<keyword evidence="3" id="KW-1133">Transmembrane helix</keyword>
<evidence type="ECO:0000256" key="3">
    <source>
        <dbReference type="SAM" id="Phobius"/>
    </source>
</evidence>
<evidence type="ECO:0000256" key="2">
    <source>
        <dbReference type="SAM" id="MobiDB-lite"/>
    </source>
</evidence>
<feature type="transmembrane region" description="Helical" evidence="3">
    <location>
        <begin position="59"/>
        <end position="79"/>
    </location>
</feature>
<feature type="domain" description="VWFA" evidence="4">
    <location>
        <begin position="90"/>
        <end position="262"/>
    </location>
</feature>
<feature type="transmembrane region" description="Helical" evidence="3">
    <location>
        <begin position="6"/>
        <end position="26"/>
    </location>
</feature>
<feature type="repeat" description="TPR" evidence="1">
    <location>
        <begin position="418"/>
        <end position="451"/>
    </location>
</feature>
<evidence type="ECO:0000259" key="4">
    <source>
        <dbReference type="SMART" id="SM00327"/>
    </source>
</evidence>
<dbReference type="Proteomes" id="UP000194450">
    <property type="component" value="Unassembled WGS sequence"/>
</dbReference>
<feature type="compositionally biased region" description="Low complexity" evidence="2">
    <location>
        <begin position="473"/>
        <end position="493"/>
    </location>
</feature>
<dbReference type="InterPro" id="IPR002035">
    <property type="entry name" value="VWF_A"/>
</dbReference>
<dbReference type="SMART" id="SM00327">
    <property type="entry name" value="VWA"/>
    <property type="match status" value="1"/>
</dbReference>
<dbReference type="PANTHER" id="PTHR22550">
    <property type="entry name" value="SPORE GERMINATION PROTEIN"/>
    <property type="match status" value="1"/>
</dbReference>
<name>A0A1Y6ELB3_9GAMM</name>
<dbReference type="InterPro" id="IPR019734">
    <property type="entry name" value="TPR_rpt"/>
</dbReference>
<protein>
    <submittedName>
        <fullName evidence="5">Ca-activated chloride channel family protein</fullName>
    </submittedName>
</protein>
<feature type="compositionally biased region" description="Basic and acidic residues" evidence="2">
    <location>
        <begin position="574"/>
        <end position="588"/>
    </location>
</feature>